<proteinExistence type="predicted"/>
<evidence type="ECO:0000256" key="3">
    <source>
        <dbReference type="ARBA" id="ARBA00022771"/>
    </source>
</evidence>
<evidence type="ECO:0000313" key="9">
    <source>
        <dbReference type="RefSeq" id="XP_065645573.1"/>
    </source>
</evidence>
<dbReference type="Pfam" id="PF05485">
    <property type="entry name" value="THAP"/>
    <property type="match status" value="1"/>
</dbReference>
<gene>
    <name evidence="9" type="primary">LOC136076037</name>
</gene>
<dbReference type="PANTHER" id="PTHR23080:SF133">
    <property type="entry name" value="SI:CH211-262I1.5-RELATED"/>
    <property type="match status" value="1"/>
</dbReference>
<evidence type="ECO:0000256" key="4">
    <source>
        <dbReference type="ARBA" id="ARBA00022833"/>
    </source>
</evidence>
<keyword evidence="4" id="KW-0862">Zinc</keyword>
<evidence type="ECO:0000256" key="1">
    <source>
        <dbReference type="ARBA" id="ARBA00001968"/>
    </source>
</evidence>
<dbReference type="InterPro" id="IPR006612">
    <property type="entry name" value="THAP_Znf"/>
</dbReference>
<dbReference type="PROSITE" id="PS50950">
    <property type="entry name" value="ZF_THAP"/>
    <property type="match status" value="1"/>
</dbReference>
<comment type="cofactor">
    <cofactor evidence="1">
        <name>a divalent metal cation</name>
        <dbReference type="ChEBI" id="CHEBI:60240"/>
    </cofactor>
</comment>
<evidence type="ECO:0000256" key="2">
    <source>
        <dbReference type="ARBA" id="ARBA00022723"/>
    </source>
</evidence>
<keyword evidence="5 6" id="KW-0238">DNA-binding</keyword>
<evidence type="ECO:0000256" key="5">
    <source>
        <dbReference type="ARBA" id="ARBA00023125"/>
    </source>
</evidence>
<reference evidence="8" key="1">
    <citation type="submission" date="2025-05" db="UniProtKB">
        <authorList>
            <consortium name="RefSeq"/>
        </authorList>
    </citation>
    <scope>NUCLEOTIDE SEQUENCE [LARGE SCALE GENOMIC DNA]</scope>
</reference>
<evidence type="ECO:0000259" key="7">
    <source>
        <dbReference type="PROSITE" id="PS50950"/>
    </source>
</evidence>
<dbReference type="PANTHER" id="PTHR23080">
    <property type="entry name" value="THAP DOMAIN PROTEIN"/>
    <property type="match status" value="1"/>
</dbReference>
<dbReference type="RefSeq" id="XP_065645573.1">
    <property type="nucleotide sequence ID" value="XM_065789501.1"/>
</dbReference>
<accession>A0ABM4B9J6</accession>
<name>A0ABM4B9J6_HYDVU</name>
<dbReference type="Pfam" id="PF13359">
    <property type="entry name" value="DDE_Tnp_4"/>
    <property type="match status" value="1"/>
</dbReference>
<feature type="domain" description="THAP-type" evidence="7">
    <location>
        <begin position="19"/>
        <end position="115"/>
    </location>
</feature>
<dbReference type="SUPFAM" id="SSF57716">
    <property type="entry name" value="Glucocorticoid receptor-like (DNA-binding domain)"/>
    <property type="match status" value="1"/>
</dbReference>
<keyword evidence="3 6" id="KW-0863">Zinc-finger</keyword>
<evidence type="ECO:0000313" key="8">
    <source>
        <dbReference type="Proteomes" id="UP001652625"/>
    </source>
</evidence>
<keyword evidence="8" id="KW-1185">Reference proteome</keyword>
<evidence type="ECO:0000256" key="6">
    <source>
        <dbReference type="PROSITE-ProRule" id="PRU00309"/>
    </source>
</evidence>
<reference evidence="9" key="2">
    <citation type="submission" date="2025-08" db="UniProtKB">
        <authorList>
            <consortium name="RefSeq"/>
        </authorList>
    </citation>
    <scope>IDENTIFICATION</scope>
</reference>
<dbReference type="GeneID" id="136076037"/>
<dbReference type="InterPro" id="IPR027806">
    <property type="entry name" value="HARBI1_dom"/>
</dbReference>
<dbReference type="SMART" id="SM00980">
    <property type="entry name" value="THAP"/>
    <property type="match status" value="1"/>
</dbReference>
<dbReference type="Proteomes" id="UP001652625">
    <property type="component" value="Chromosome 02"/>
</dbReference>
<sequence>MSYSNSSIFRPNEVKKGGRGMYCCIPLCGSSFYNNNMEKTNIALFSFPNKEKKLDVYRAWCKEIFKYRRKGGADKFEIMKHTKVCEFHFRPEEIKVSSGCGKKTLKSGNEVPSIFSFKTPQDKLPRKSPCKKSKYPVFTTDIDTETHTIIDSTKNVDCENCKLLLSEKTIIEKKIEVCHESYRSLLEEYKTLKIINDQLKNNIFSFENFEKDDKYFNSFTGMKKEKFDILFEYLNPGNECENMKYYYPEHNSEEKLPEELFSSPSYSTPESKPGRKSKMKSVDQLFMFLTWLRLGFSLSFTSWLFKTPKSTVSRYLITWSNFIYLKLGAIPIWPNLDQLKHNMPKCFKETYPQTKVIIDCTELLCQRPSSLTIQRSLFSHYKHHVTYKGLVGIAPSGAVTFVSELFVGSISDIEIVKQSGLLQKELWESGDSIMADRGFLINDLLKPLGVTLNIPAFLNGRDQLSHEEVIESQTIAALRIHVERAIQRIKKNKQIRNEIPLVLYGSINQIWTVSCLLCNFMDPLIKQ</sequence>
<keyword evidence="2" id="KW-0479">Metal-binding</keyword>
<organism evidence="8 9">
    <name type="scientific">Hydra vulgaris</name>
    <name type="common">Hydra</name>
    <name type="synonym">Hydra attenuata</name>
    <dbReference type="NCBI Taxonomy" id="6087"/>
    <lineage>
        <taxon>Eukaryota</taxon>
        <taxon>Metazoa</taxon>
        <taxon>Cnidaria</taxon>
        <taxon>Hydrozoa</taxon>
        <taxon>Hydroidolina</taxon>
        <taxon>Anthoathecata</taxon>
        <taxon>Aplanulata</taxon>
        <taxon>Hydridae</taxon>
        <taxon>Hydra</taxon>
    </lineage>
</organism>
<protein>
    <submittedName>
        <fullName evidence="9">Uncharacterized protein LOC136076037</fullName>
    </submittedName>
</protein>